<dbReference type="InterPro" id="IPR004338">
    <property type="entry name" value="NqrB/RnfD"/>
</dbReference>
<comment type="similarity">
    <text evidence="10">Belongs to the NqrB/RnfD family.</text>
</comment>
<dbReference type="InterPro" id="IPR011303">
    <property type="entry name" value="RnfD_bac"/>
</dbReference>
<evidence type="ECO:0000256" key="2">
    <source>
        <dbReference type="ARBA" id="ARBA00022553"/>
    </source>
</evidence>
<feature type="transmembrane region" description="Helical" evidence="10">
    <location>
        <begin position="123"/>
        <end position="141"/>
    </location>
</feature>
<feature type="transmembrane region" description="Helical" evidence="10">
    <location>
        <begin position="235"/>
        <end position="255"/>
    </location>
</feature>
<feature type="modified residue" description="FMN phosphoryl threonine" evidence="10">
    <location>
        <position position="161"/>
    </location>
</feature>
<keyword evidence="3 10" id="KW-0285">Flavoprotein</keyword>
<comment type="subunit">
    <text evidence="10">The complex is composed of six subunits: RnfA, RnfB, RnfC, RnfD, RnfE and RnfG.</text>
</comment>
<dbReference type="NCBIfam" id="TIGR01946">
    <property type="entry name" value="rnfD"/>
    <property type="match status" value="1"/>
</dbReference>
<proteinExistence type="inferred from homology"/>
<evidence type="ECO:0000256" key="4">
    <source>
        <dbReference type="ARBA" id="ARBA00022643"/>
    </source>
</evidence>
<dbReference type="GO" id="GO:0022900">
    <property type="term" value="P:electron transport chain"/>
    <property type="evidence" value="ECO:0007669"/>
    <property type="project" value="UniProtKB-UniRule"/>
</dbReference>
<evidence type="ECO:0000256" key="7">
    <source>
        <dbReference type="ARBA" id="ARBA00022982"/>
    </source>
</evidence>
<comment type="caution">
    <text evidence="11">The sequence shown here is derived from an EMBL/GenBank/DDBJ whole genome shotgun (WGS) entry which is preliminary data.</text>
</comment>
<gene>
    <name evidence="10" type="primary">rnfD</name>
    <name evidence="11" type="ORF">K8V20_12860</name>
</gene>
<dbReference type="EMBL" id="DYVE01000328">
    <property type="protein sequence ID" value="HJG29522.1"/>
    <property type="molecule type" value="Genomic_DNA"/>
</dbReference>
<evidence type="ECO:0000256" key="9">
    <source>
        <dbReference type="ARBA" id="ARBA00023136"/>
    </source>
</evidence>
<keyword evidence="7 10" id="KW-0249">Electron transport</keyword>
<keyword evidence="6 10" id="KW-1278">Translocase</keyword>
<keyword evidence="9 10" id="KW-0472">Membrane</keyword>
<evidence type="ECO:0000313" key="12">
    <source>
        <dbReference type="Proteomes" id="UP000782880"/>
    </source>
</evidence>
<keyword evidence="8 10" id="KW-1133">Transmembrane helix</keyword>
<feature type="transmembrane region" description="Helical" evidence="10">
    <location>
        <begin position="93"/>
        <end position="111"/>
    </location>
</feature>
<dbReference type="EC" id="7.-.-.-" evidence="10"/>
<dbReference type="HAMAP" id="MF_00462">
    <property type="entry name" value="RsxD_RnfD"/>
    <property type="match status" value="1"/>
</dbReference>
<comment type="subcellular location">
    <subcellularLocation>
        <location evidence="10">Cell membrane</location>
        <topology evidence="10">Multi-pass membrane protein</topology>
    </subcellularLocation>
</comment>
<reference evidence="11" key="2">
    <citation type="submission" date="2021-09" db="EMBL/GenBank/DDBJ databases">
        <authorList>
            <person name="Gilroy R."/>
        </authorList>
    </citation>
    <scope>NUCLEOTIDE SEQUENCE</scope>
    <source>
        <strain evidence="11">ChiBcec21-2208</strain>
    </source>
</reference>
<comment type="function">
    <text evidence="10">Part of a membrane-bound complex that couples electron transfer with translocation of ions across the membrane.</text>
</comment>
<feature type="transmembrane region" description="Helical" evidence="10">
    <location>
        <begin position="211"/>
        <end position="229"/>
    </location>
</feature>
<evidence type="ECO:0000256" key="1">
    <source>
        <dbReference type="ARBA" id="ARBA00022448"/>
    </source>
</evidence>
<dbReference type="AlphaFoldDB" id="A0A921IM95"/>
<sequence>MKLLVTSSPHIHSGTHTSRLMGAVLVALLPALLAGVWFFGLRSLALVGVTVLSCLLSEWGYRKLTRQSNTLPDLSAAVTGVLLAMTLPATAPYWLAAVGGVFAIVVVKGLIGGLGQNIFNPALAARALLVLLWPSWMVRYAPAGTKPDPLALSVDMVASATPLHHMQMPALPTESLPDVFLGNMGGCIGEVSALALLLGGGYLLARKVISWRIPAAYLGTVALLTLIFSKGQNPVLWMLYSLMSGGVLVGAFFMATDYATSPATPRAQLLYGLGCGVLTVVFRYYGLFPEGVTYAILLMNACAWSLDRLMPPKRFGTVKGGAAQ</sequence>
<name>A0A921IM95_9FIRM</name>
<dbReference type="PANTHER" id="PTHR30578:SF0">
    <property type="entry name" value="ION-TRANSLOCATING OXIDOREDUCTASE COMPLEX SUBUNIT D"/>
    <property type="match status" value="1"/>
</dbReference>
<accession>A0A921IM95</accession>
<dbReference type="GO" id="GO:0005886">
    <property type="term" value="C:plasma membrane"/>
    <property type="evidence" value="ECO:0007669"/>
    <property type="project" value="UniProtKB-SubCell"/>
</dbReference>
<dbReference type="PANTHER" id="PTHR30578">
    <property type="entry name" value="ELECTRON TRANSPORT COMPLEX PROTEIN RNFD"/>
    <property type="match status" value="1"/>
</dbReference>
<dbReference type="Proteomes" id="UP000782880">
    <property type="component" value="Unassembled WGS sequence"/>
</dbReference>
<feature type="transmembrane region" description="Helical" evidence="10">
    <location>
        <begin position="180"/>
        <end position="204"/>
    </location>
</feature>
<feature type="transmembrane region" description="Helical" evidence="10">
    <location>
        <begin position="20"/>
        <end position="38"/>
    </location>
</feature>
<reference evidence="11" key="1">
    <citation type="journal article" date="2021" name="PeerJ">
        <title>Extensive microbial diversity within the chicken gut microbiome revealed by metagenomics and culture.</title>
        <authorList>
            <person name="Gilroy R."/>
            <person name="Ravi A."/>
            <person name="Getino M."/>
            <person name="Pursley I."/>
            <person name="Horton D.L."/>
            <person name="Alikhan N.F."/>
            <person name="Baker D."/>
            <person name="Gharbi K."/>
            <person name="Hall N."/>
            <person name="Watson M."/>
            <person name="Adriaenssens E.M."/>
            <person name="Foster-Nyarko E."/>
            <person name="Jarju S."/>
            <person name="Secka A."/>
            <person name="Antonio M."/>
            <person name="Oren A."/>
            <person name="Chaudhuri R.R."/>
            <person name="La Ragione R."/>
            <person name="Hildebrand F."/>
            <person name="Pallen M.J."/>
        </authorList>
    </citation>
    <scope>NUCLEOTIDE SEQUENCE</scope>
    <source>
        <strain evidence="11">ChiBcec21-2208</strain>
    </source>
</reference>
<dbReference type="Pfam" id="PF03116">
    <property type="entry name" value="NQR2_RnfD_RnfE"/>
    <property type="match status" value="1"/>
</dbReference>
<keyword evidence="1 10" id="KW-0813">Transport</keyword>
<keyword evidence="2 10" id="KW-0597">Phosphoprotein</keyword>
<feature type="transmembrane region" description="Helical" evidence="10">
    <location>
        <begin position="44"/>
        <end position="61"/>
    </location>
</feature>
<evidence type="ECO:0000256" key="6">
    <source>
        <dbReference type="ARBA" id="ARBA00022967"/>
    </source>
</evidence>
<protein>
    <recommendedName>
        <fullName evidence="10">Ion-translocating oxidoreductase complex subunit D</fullName>
        <ecNumber evidence="10">7.-.-.-</ecNumber>
    </recommendedName>
    <alternativeName>
        <fullName evidence="10">Rnf electron transport complex subunit D</fullName>
    </alternativeName>
</protein>
<feature type="transmembrane region" description="Helical" evidence="10">
    <location>
        <begin position="267"/>
        <end position="285"/>
    </location>
</feature>
<comment type="cofactor">
    <cofactor evidence="10">
        <name>FMN</name>
        <dbReference type="ChEBI" id="CHEBI:58210"/>
    </cofactor>
</comment>
<keyword evidence="5 10" id="KW-0812">Transmembrane</keyword>
<dbReference type="GO" id="GO:0055085">
    <property type="term" value="P:transmembrane transport"/>
    <property type="evidence" value="ECO:0007669"/>
    <property type="project" value="InterPro"/>
</dbReference>
<keyword evidence="10" id="KW-1003">Cell membrane</keyword>
<keyword evidence="4 10" id="KW-0288">FMN</keyword>
<evidence type="ECO:0000256" key="5">
    <source>
        <dbReference type="ARBA" id="ARBA00022692"/>
    </source>
</evidence>
<evidence type="ECO:0000313" key="11">
    <source>
        <dbReference type="EMBL" id="HJG29522.1"/>
    </source>
</evidence>
<evidence type="ECO:0000256" key="10">
    <source>
        <dbReference type="HAMAP-Rule" id="MF_00462"/>
    </source>
</evidence>
<organism evidence="11 12">
    <name type="scientific">Subdoligranulum variabile</name>
    <dbReference type="NCBI Taxonomy" id="214851"/>
    <lineage>
        <taxon>Bacteria</taxon>
        <taxon>Bacillati</taxon>
        <taxon>Bacillota</taxon>
        <taxon>Clostridia</taxon>
        <taxon>Eubacteriales</taxon>
        <taxon>Oscillospiraceae</taxon>
        <taxon>Subdoligranulum</taxon>
    </lineage>
</organism>
<evidence type="ECO:0000256" key="3">
    <source>
        <dbReference type="ARBA" id="ARBA00022630"/>
    </source>
</evidence>
<evidence type="ECO:0000256" key="8">
    <source>
        <dbReference type="ARBA" id="ARBA00022989"/>
    </source>
</evidence>